<dbReference type="Pfam" id="PF02922">
    <property type="entry name" value="CBM_48"/>
    <property type="match status" value="1"/>
</dbReference>
<sequence length="719" mass="77739">MSPLDESHTPLPGSPFPLGATVVDGGTQFAVHSPDATAVQICLINNAGREQRVNLRQHTYGIWHGVINGVGAGQRYGVRADGPWSPRTGQRFNPHKLLIDPWARRIEGDLGDAAALRDYQHDPFGEPSTVDSLGHVPVCVVTAGLTPPHHRLETPWEETVIYELHVGAFTATHPDVPIAHRGTYLGLAAPAIVDYLVGLGVTAVELLPVQAFLTEDSVRSRGMRNHWGYSTASYFAPHPGYAATPGNEVSEFRFMVDALHHAGIEVILDVVYNHTCEQGVDGISVSWRGLDAHGYYLLSENGSDIDLTGCGNTVDASSPVSVRMITDSLRYWADEMGVDGFRFDLASALGRPRGAAFDSRAAVLSAISSDPVLTRRKLIAEPWDATGDGYQVGNFGLQWSEWNDKYRSSIRRFWNGDSSVREVASRLAGSEDVFAGNGRRPWASINFVTAHDGFTAADLVSYNTKHNEANGEDNRDGADNNDSFNHGIEGPSYDSDVIEARRRHVRALLATLVLSTGTPMLTAGDEFGRSLGGNNNAYCVPTHATPAQSWALDWSSADPTLVSFVSRALALRRSAPALRQPEFFEGRRRIDHPDLVWFDSTGTEFDDSAWYDERNRTVQAWIDGADVRSHTRAGRPLGDSSWLLILHSGGPAQITVGTPEWFDGSLVPVFDSATATGEPGSAGPVAVGSTLTVSGPTVLALRVPVTAAVMESGSTLIRS</sequence>
<dbReference type="NCBIfam" id="TIGR02100">
    <property type="entry name" value="glgX_debranch"/>
    <property type="match status" value="1"/>
</dbReference>
<comment type="similarity">
    <text evidence="1">Belongs to the glycosyl hydrolase 13 family.</text>
</comment>
<dbReference type="Gene3D" id="3.20.20.80">
    <property type="entry name" value="Glycosidases"/>
    <property type="match status" value="1"/>
</dbReference>
<dbReference type="SMART" id="SM00642">
    <property type="entry name" value="Aamy"/>
    <property type="match status" value="1"/>
</dbReference>
<dbReference type="Pfam" id="PF00128">
    <property type="entry name" value="Alpha-amylase"/>
    <property type="match status" value="1"/>
</dbReference>
<dbReference type="CDD" id="cd02856">
    <property type="entry name" value="E_set_GDE_Isoamylase_N"/>
    <property type="match status" value="1"/>
</dbReference>
<dbReference type="GO" id="GO:0005980">
    <property type="term" value="P:glycogen catabolic process"/>
    <property type="evidence" value="ECO:0007669"/>
    <property type="project" value="InterPro"/>
</dbReference>
<name>A0A652YYR2_NOCGL</name>
<protein>
    <submittedName>
        <fullName evidence="6">Glycogen operon protein</fullName>
    </submittedName>
</protein>
<dbReference type="SUPFAM" id="SSF51011">
    <property type="entry name" value="Glycosyl hydrolase domain"/>
    <property type="match status" value="1"/>
</dbReference>
<dbReference type="InterPro" id="IPR014756">
    <property type="entry name" value="Ig_E-set"/>
</dbReference>
<dbReference type="Gene3D" id="2.60.40.10">
    <property type="entry name" value="Immunoglobulins"/>
    <property type="match status" value="1"/>
</dbReference>
<dbReference type="InterPro" id="IPR011837">
    <property type="entry name" value="Glycogen_debranch_GlgX"/>
</dbReference>
<feature type="compositionally biased region" description="Basic and acidic residues" evidence="4">
    <location>
        <begin position="466"/>
        <end position="478"/>
    </location>
</feature>
<dbReference type="Gene3D" id="2.60.40.1180">
    <property type="entry name" value="Golgi alpha-mannosidase II"/>
    <property type="match status" value="1"/>
</dbReference>
<dbReference type="SUPFAM" id="SSF51445">
    <property type="entry name" value="(Trans)glycosidases"/>
    <property type="match status" value="1"/>
</dbReference>
<dbReference type="InterPro" id="IPR017853">
    <property type="entry name" value="GH"/>
</dbReference>
<evidence type="ECO:0000256" key="2">
    <source>
        <dbReference type="ARBA" id="ARBA00022801"/>
    </source>
</evidence>
<evidence type="ECO:0000256" key="3">
    <source>
        <dbReference type="ARBA" id="ARBA00023295"/>
    </source>
</evidence>
<keyword evidence="3" id="KW-0326">Glycosidase</keyword>
<dbReference type="InterPro" id="IPR013780">
    <property type="entry name" value="Glyco_hydro_b"/>
</dbReference>
<dbReference type="AlphaFoldDB" id="A0A652YYR2"/>
<feature type="domain" description="Glycosyl hydrolase family 13 catalytic" evidence="5">
    <location>
        <begin position="163"/>
        <end position="572"/>
    </location>
</feature>
<dbReference type="InterPro" id="IPR044505">
    <property type="entry name" value="GlgX_Isoamylase_N_E_set"/>
</dbReference>
<feature type="region of interest" description="Disordered" evidence="4">
    <location>
        <begin position="466"/>
        <end position="489"/>
    </location>
</feature>
<evidence type="ECO:0000256" key="4">
    <source>
        <dbReference type="SAM" id="MobiDB-lite"/>
    </source>
</evidence>
<evidence type="ECO:0000256" key="1">
    <source>
        <dbReference type="ARBA" id="ARBA00008061"/>
    </source>
</evidence>
<dbReference type="CDD" id="cd11326">
    <property type="entry name" value="AmyAc_Glg_debranch"/>
    <property type="match status" value="1"/>
</dbReference>
<evidence type="ECO:0000313" key="6">
    <source>
        <dbReference type="EMBL" id="TYQ08600.1"/>
    </source>
</evidence>
<reference evidence="6" key="1">
    <citation type="submission" date="2019-07" db="EMBL/GenBank/DDBJ databases">
        <title>Genomic Encyclopedia of Type Strains, Phase IV (KMG-IV): sequencing the most valuable type-strain genomes for metagenomic binning, comparative biology and taxonomic classification.</title>
        <authorList>
            <person name="Goeker M."/>
        </authorList>
    </citation>
    <scope>NUCLEOTIDE SEQUENCE</scope>
    <source>
        <strain evidence="6">DSM 44596</strain>
    </source>
</reference>
<dbReference type="InterPro" id="IPR013783">
    <property type="entry name" value="Ig-like_fold"/>
</dbReference>
<dbReference type="PANTHER" id="PTHR43002">
    <property type="entry name" value="GLYCOGEN DEBRANCHING ENZYME"/>
    <property type="match status" value="1"/>
</dbReference>
<dbReference type="SUPFAM" id="SSF81296">
    <property type="entry name" value="E set domains"/>
    <property type="match status" value="1"/>
</dbReference>
<dbReference type="InterPro" id="IPR004193">
    <property type="entry name" value="Glyco_hydro_13_N"/>
</dbReference>
<dbReference type="EMBL" id="VNIQ01000001">
    <property type="protein sequence ID" value="TYQ08600.1"/>
    <property type="molecule type" value="Genomic_DNA"/>
</dbReference>
<keyword evidence="2" id="KW-0378">Hydrolase</keyword>
<comment type="caution">
    <text evidence="6">The sequence shown here is derived from an EMBL/GenBank/DDBJ whole genome shotgun (WGS) entry which is preliminary data.</text>
</comment>
<dbReference type="GO" id="GO:0004135">
    <property type="term" value="F:amylo-alpha-1,6-glucosidase activity"/>
    <property type="evidence" value="ECO:0007669"/>
    <property type="project" value="InterPro"/>
</dbReference>
<evidence type="ECO:0000259" key="5">
    <source>
        <dbReference type="SMART" id="SM00642"/>
    </source>
</evidence>
<dbReference type="InterPro" id="IPR006047">
    <property type="entry name" value="GH13_cat_dom"/>
</dbReference>
<organism evidence="6">
    <name type="scientific">Nocardia globerula</name>
    <dbReference type="NCBI Taxonomy" id="1818"/>
    <lineage>
        <taxon>Bacteria</taxon>
        <taxon>Bacillati</taxon>
        <taxon>Actinomycetota</taxon>
        <taxon>Actinomycetes</taxon>
        <taxon>Mycobacteriales</taxon>
        <taxon>Nocardiaceae</taxon>
        <taxon>Nocardia</taxon>
    </lineage>
</organism>
<gene>
    <name evidence="6" type="ORF">FNL38_101975</name>
</gene>
<proteinExistence type="inferred from homology"/>
<accession>A0A652YYR2</accession>